<reference evidence="1 2" key="1">
    <citation type="submission" date="2019-01" db="EMBL/GenBank/DDBJ databases">
        <title>RHIZO-ID as a novel technology for direct rhizobia identification.</title>
        <authorList>
            <person name="De Meyer S.E."/>
        </authorList>
    </citation>
    <scope>NUCLEOTIDE SEQUENCE [LARGE SCALE GENOMIC DNA]</scope>
    <source>
        <strain evidence="1 2">WSM448</strain>
    </source>
</reference>
<evidence type="ECO:0000313" key="2">
    <source>
        <dbReference type="Proteomes" id="UP000283817"/>
    </source>
</evidence>
<protein>
    <submittedName>
        <fullName evidence="1">Uncharacterized protein</fullName>
    </submittedName>
</protein>
<evidence type="ECO:0000313" key="1">
    <source>
        <dbReference type="EMBL" id="RWX32039.1"/>
    </source>
</evidence>
<proteinExistence type="predicted"/>
<sequence>MFTSTVARSVFVKVPSALPGPQTVKVGFPAGEADQDNINKAIWNEFGTRGGVSGGGWGGPIPERPFMRNAMRSNQIRYVNAMRSSAAKIVRGETTLGTTMQKLGIFAQGHIQAEITSLMSPSNSPVTIALKGSSKPLIDSGEMRGAVTWKVDR</sequence>
<name>A0A444I3T3_RHILE</name>
<accession>A0A444I3T3</accession>
<dbReference type="AlphaFoldDB" id="A0A444I3T3"/>
<comment type="caution">
    <text evidence="1">The sequence shown here is derived from an EMBL/GenBank/DDBJ whole genome shotgun (WGS) entry which is preliminary data.</text>
</comment>
<dbReference type="RefSeq" id="WP_128410501.1">
    <property type="nucleotide sequence ID" value="NZ_SBHX01000027.1"/>
</dbReference>
<organism evidence="1 2">
    <name type="scientific">Rhizobium leguminosarum</name>
    <dbReference type="NCBI Taxonomy" id="384"/>
    <lineage>
        <taxon>Bacteria</taxon>
        <taxon>Pseudomonadati</taxon>
        <taxon>Pseudomonadota</taxon>
        <taxon>Alphaproteobacteria</taxon>
        <taxon>Hyphomicrobiales</taxon>
        <taxon>Rhizobiaceae</taxon>
        <taxon>Rhizobium/Agrobacterium group</taxon>
        <taxon>Rhizobium</taxon>
    </lineage>
</organism>
<gene>
    <name evidence="1" type="ORF">EHI47_11700</name>
</gene>
<dbReference type="Proteomes" id="UP000283817">
    <property type="component" value="Unassembled WGS sequence"/>
</dbReference>
<dbReference type="EMBL" id="SBHX01000027">
    <property type="protein sequence ID" value="RWX32039.1"/>
    <property type="molecule type" value="Genomic_DNA"/>
</dbReference>